<accession>A0A448YPL3</accession>
<dbReference type="EMBL" id="CAACVR010000029">
    <property type="protein sequence ID" value="VEU22817.1"/>
    <property type="molecule type" value="Genomic_DNA"/>
</dbReference>
<feature type="transmembrane region" description="Helical" evidence="1">
    <location>
        <begin position="66"/>
        <end position="86"/>
    </location>
</feature>
<proteinExistence type="predicted"/>
<evidence type="ECO:0000256" key="1">
    <source>
        <dbReference type="SAM" id="Phobius"/>
    </source>
</evidence>
<protein>
    <submittedName>
        <fullName evidence="2">DEKNAAC103902</fullName>
    </submittedName>
</protein>
<keyword evidence="1" id="KW-0472">Membrane</keyword>
<dbReference type="Proteomes" id="UP000290900">
    <property type="component" value="Unassembled WGS sequence"/>
</dbReference>
<evidence type="ECO:0000313" key="2">
    <source>
        <dbReference type="EMBL" id="VEU22817.1"/>
    </source>
</evidence>
<feature type="transmembrane region" description="Helical" evidence="1">
    <location>
        <begin position="17"/>
        <end position="46"/>
    </location>
</feature>
<keyword evidence="3" id="KW-1185">Reference proteome</keyword>
<dbReference type="AlphaFoldDB" id="A0A448YPL3"/>
<keyword evidence="1" id="KW-0812">Transmembrane</keyword>
<sequence>MSGFWLRTSAAKTDKGLLIACSISSFVCTAVSTLAGLPGILALWTGDMQFGDADSYIAFYALCAKMQNWVIAVILFFVVASSTCIFD</sequence>
<dbReference type="OrthoDB" id="6132759at2759"/>
<name>A0A448YPL3_BRENA</name>
<keyword evidence="1" id="KW-1133">Transmembrane helix</keyword>
<organism evidence="2 3">
    <name type="scientific">Brettanomyces naardenensis</name>
    <name type="common">Yeast</name>
    <dbReference type="NCBI Taxonomy" id="13370"/>
    <lineage>
        <taxon>Eukaryota</taxon>
        <taxon>Fungi</taxon>
        <taxon>Dikarya</taxon>
        <taxon>Ascomycota</taxon>
        <taxon>Saccharomycotina</taxon>
        <taxon>Pichiomycetes</taxon>
        <taxon>Pichiales</taxon>
        <taxon>Pichiaceae</taxon>
        <taxon>Brettanomyces</taxon>
    </lineage>
</organism>
<dbReference type="InParanoid" id="A0A448YPL3"/>
<reference evidence="2 3" key="1">
    <citation type="submission" date="2018-12" db="EMBL/GenBank/DDBJ databases">
        <authorList>
            <person name="Tiukova I."/>
            <person name="Dainat J."/>
        </authorList>
    </citation>
    <scope>NUCLEOTIDE SEQUENCE [LARGE SCALE GENOMIC DNA]</scope>
</reference>
<evidence type="ECO:0000313" key="3">
    <source>
        <dbReference type="Proteomes" id="UP000290900"/>
    </source>
</evidence>
<gene>
    <name evidence="2" type="ORF">BRENAR_LOCUS3548</name>
</gene>